<evidence type="ECO:0000259" key="7">
    <source>
        <dbReference type="Pfam" id="PF07731"/>
    </source>
</evidence>
<dbReference type="RefSeq" id="WP_131852405.1">
    <property type="nucleotide sequence ID" value="NZ_SKFH01000018.1"/>
</dbReference>
<feature type="domain" description="Plastocyanin-like" evidence="6">
    <location>
        <begin position="323"/>
        <end position="413"/>
    </location>
</feature>
<feature type="domain" description="Plastocyanin-like" evidence="8">
    <location>
        <begin position="129"/>
        <end position="237"/>
    </location>
</feature>
<evidence type="ECO:0000256" key="5">
    <source>
        <dbReference type="SAM" id="SignalP"/>
    </source>
</evidence>
<keyword evidence="11" id="KW-1185">Reference proteome</keyword>
<evidence type="ECO:0000256" key="1">
    <source>
        <dbReference type="ARBA" id="ARBA00022723"/>
    </source>
</evidence>
<reference evidence="10 11" key="1">
    <citation type="submission" date="2019-03" db="EMBL/GenBank/DDBJ databases">
        <authorList>
            <person name="Kim M.K.M."/>
        </authorList>
    </citation>
    <scope>NUCLEOTIDE SEQUENCE [LARGE SCALE GENOMIC DNA]</scope>
    <source>
        <strain evidence="10 11">17J68-15</strain>
    </source>
</reference>
<dbReference type="Pfam" id="PF07732">
    <property type="entry name" value="Cu-oxidase_3"/>
    <property type="match status" value="1"/>
</dbReference>
<gene>
    <name evidence="10" type="ORF">E0486_11680</name>
</gene>
<dbReference type="InterPro" id="IPR002355">
    <property type="entry name" value="Cu_oxidase_Cu_BS"/>
</dbReference>
<evidence type="ECO:0000259" key="8">
    <source>
        <dbReference type="Pfam" id="PF07732"/>
    </source>
</evidence>
<feature type="domain" description="Plastocyanin-like" evidence="7">
    <location>
        <begin position="510"/>
        <end position="627"/>
    </location>
</feature>
<dbReference type="PANTHER" id="PTHR11709:SF394">
    <property type="entry name" value="FI03373P-RELATED"/>
    <property type="match status" value="1"/>
</dbReference>
<dbReference type="Gene3D" id="2.60.40.420">
    <property type="entry name" value="Cupredoxins - blue copper proteins"/>
    <property type="match status" value="3"/>
</dbReference>
<dbReference type="GO" id="GO:0005507">
    <property type="term" value="F:copper ion binding"/>
    <property type="evidence" value="ECO:0007669"/>
    <property type="project" value="InterPro"/>
</dbReference>
<dbReference type="InterPro" id="IPR001117">
    <property type="entry name" value="Cu-oxidase_2nd"/>
</dbReference>
<accession>A0A4R4DZL6</accession>
<dbReference type="Pfam" id="PF19335">
    <property type="entry name" value="HMBD"/>
    <property type="match status" value="1"/>
</dbReference>
<comment type="caution">
    <text evidence="10">The sequence shown here is derived from an EMBL/GenBank/DDBJ whole genome shotgun (WGS) entry which is preliminary data.</text>
</comment>
<dbReference type="AlphaFoldDB" id="A0A4R4DZL6"/>
<feature type="signal peptide" evidence="5">
    <location>
        <begin position="1"/>
        <end position="19"/>
    </location>
</feature>
<dbReference type="InterPro" id="IPR011707">
    <property type="entry name" value="Cu-oxidase-like_N"/>
</dbReference>
<evidence type="ECO:0000256" key="2">
    <source>
        <dbReference type="ARBA" id="ARBA00023002"/>
    </source>
</evidence>
<feature type="region of interest" description="Disordered" evidence="4">
    <location>
        <begin position="57"/>
        <end position="85"/>
    </location>
</feature>
<feature type="domain" description="Heavy metal binding" evidence="9">
    <location>
        <begin position="25"/>
        <end position="49"/>
    </location>
</feature>
<evidence type="ECO:0000256" key="3">
    <source>
        <dbReference type="ARBA" id="ARBA00023008"/>
    </source>
</evidence>
<dbReference type="PANTHER" id="PTHR11709">
    <property type="entry name" value="MULTI-COPPER OXIDASE"/>
    <property type="match status" value="1"/>
</dbReference>
<evidence type="ECO:0000259" key="6">
    <source>
        <dbReference type="Pfam" id="PF00394"/>
    </source>
</evidence>
<feature type="chain" id="PRO_5020885969" evidence="5">
    <location>
        <begin position="20"/>
        <end position="829"/>
    </location>
</feature>
<dbReference type="PROSITE" id="PS00080">
    <property type="entry name" value="MULTICOPPER_OXIDASE2"/>
    <property type="match status" value="1"/>
</dbReference>
<dbReference type="GO" id="GO:0016491">
    <property type="term" value="F:oxidoreductase activity"/>
    <property type="evidence" value="ECO:0007669"/>
    <property type="project" value="UniProtKB-KW"/>
</dbReference>
<dbReference type="InterPro" id="IPR045087">
    <property type="entry name" value="Cu-oxidase_fam"/>
</dbReference>
<dbReference type="EMBL" id="SKFH01000018">
    <property type="protein sequence ID" value="TCZ69890.1"/>
    <property type="molecule type" value="Genomic_DNA"/>
</dbReference>
<dbReference type="Proteomes" id="UP000295164">
    <property type="component" value="Unassembled WGS sequence"/>
</dbReference>
<dbReference type="PROSITE" id="PS00079">
    <property type="entry name" value="MULTICOPPER_OXIDASE1"/>
    <property type="match status" value="2"/>
</dbReference>
<dbReference type="InterPro" id="IPR011706">
    <property type="entry name" value="Cu-oxidase_C"/>
</dbReference>
<dbReference type="InterPro" id="IPR034279">
    <property type="entry name" value="CuRO_3_CopA"/>
</dbReference>
<dbReference type="Pfam" id="PF07731">
    <property type="entry name" value="Cu-oxidase_2"/>
    <property type="match status" value="1"/>
</dbReference>
<evidence type="ECO:0000259" key="9">
    <source>
        <dbReference type="Pfam" id="PF19335"/>
    </source>
</evidence>
<evidence type="ECO:0000313" key="11">
    <source>
        <dbReference type="Proteomes" id="UP000295164"/>
    </source>
</evidence>
<sequence>MKYWLAILFAMFLAVGAEAQSTRVFYQCPMHPEVQRDRPGNCPKCGMPLLKRTVRVAAPKAPARKPRPAAEPKAPEKEPVSPEVQQAAPGMELPHVTAPPATPGTAAAVYRPESVNLAPGKTVVYHLYVTDTVVNFTGKRRHAYAVNGQLPAPTLVFTEGDTAEIWVHNNLQKEATSLHWHGVILPNRFDGVPYLTTKRIGPGESHLYKFRVVQNGTYWYHSHTALQEQQGMYGMLQFLKRGETAVAASAVSMGSKHVNLVLSEWADEAPVQTQRRLRSGNDWYSIQKRSTQSYSEAIRAGHFRTKLTNEWKRMKAMDVSDDYYERFLANGQPEASAGPFHAGDTVTVHVVNGGASTYFWLQWAGGKIEVVGNDGNDVAPVPVDRLLIAPAETYDLRVLLPAAGSYELRATAEDRTGASSMWLGTGTQHPAPRLGRLQYFAGMKMMNDMMNTDGSMNDMGMKMSLQQMDMNSVMYPELADTAHPTYNPELLTLNYGMLRAPQATALAGGPTKTLHFQLTGNMNRYLWTLDNKTVNEADRILVQKGEKVRLILTNNSMMRHPMHLHGHDFRVLNGQGDYAPLKNVIDILPMETDTIEFAANQEGSWFFHCHILFHMMAGMGRVFENSERAPNPDLPDSAMAARMFRHDNNMLHLMARAGIESNGSDGEAMLSSNRYALQGTWHIGTQPHHGYETELAFGRYLGANQWWFPYIGYDYHHKRYDSPKEAAAEERNLFGQQSNKANRSTFTVGVQYLAPFLVLADARVDGKGKFRFQLSREDIPITPRLRFNLMGNSDKEYMLGFRYVLRKWLALSTHYDSDMGPGAGVTLTY</sequence>
<dbReference type="CDD" id="cd13896">
    <property type="entry name" value="CuRO_3_CopA"/>
    <property type="match status" value="1"/>
</dbReference>
<protein>
    <submittedName>
        <fullName evidence="10">Copper oxidase</fullName>
    </submittedName>
</protein>
<dbReference type="InterPro" id="IPR033138">
    <property type="entry name" value="Cu_oxidase_CS"/>
</dbReference>
<dbReference type="InterPro" id="IPR008972">
    <property type="entry name" value="Cupredoxin"/>
</dbReference>
<dbReference type="Pfam" id="PF00394">
    <property type="entry name" value="Cu-oxidase"/>
    <property type="match status" value="1"/>
</dbReference>
<keyword evidence="3" id="KW-0186">Copper</keyword>
<dbReference type="OrthoDB" id="9757546at2"/>
<proteinExistence type="predicted"/>
<evidence type="ECO:0000313" key="10">
    <source>
        <dbReference type="EMBL" id="TCZ69890.1"/>
    </source>
</evidence>
<dbReference type="InterPro" id="IPR045800">
    <property type="entry name" value="HMBD"/>
</dbReference>
<evidence type="ECO:0000256" key="4">
    <source>
        <dbReference type="SAM" id="MobiDB-lite"/>
    </source>
</evidence>
<feature type="compositionally biased region" description="Basic and acidic residues" evidence="4">
    <location>
        <begin position="68"/>
        <end position="80"/>
    </location>
</feature>
<keyword evidence="1" id="KW-0479">Metal-binding</keyword>
<keyword evidence="2" id="KW-0560">Oxidoreductase</keyword>
<dbReference type="SUPFAM" id="SSF49503">
    <property type="entry name" value="Cupredoxins"/>
    <property type="match status" value="3"/>
</dbReference>
<name>A0A4R4DZL6_9BACT</name>
<keyword evidence="5" id="KW-0732">Signal</keyword>
<organism evidence="10 11">
    <name type="scientific">Flaviaesturariibacter aridisoli</name>
    <dbReference type="NCBI Taxonomy" id="2545761"/>
    <lineage>
        <taxon>Bacteria</taxon>
        <taxon>Pseudomonadati</taxon>
        <taxon>Bacteroidota</taxon>
        <taxon>Chitinophagia</taxon>
        <taxon>Chitinophagales</taxon>
        <taxon>Chitinophagaceae</taxon>
        <taxon>Flaviaestuariibacter</taxon>
    </lineage>
</organism>